<keyword evidence="2 5" id="KW-0547">Nucleotide-binding</keyword>
<dbReference type="PROSITE" id="PS50011">
    <property type="entry name" value="PROTEIN_KINASE_DOM"/>
    <property type="match status" value="1"/>
</dbReference>
<gene>
    <name evidence="7" type="primary">ga11876</name>
    <name evidence="7" type="ORF">PR202_ga11876</name>
</gene>
<dbReference type="PANTHER" id="PTHR47973">
    <property type="entry name" value="CYSTEINE-RICH RECEPTOR-LIKE PROTEIN KINASE 3"/>
    <property type="match status" value="1"/>
</dbReference>
<organism evidence="7 8">
    <name type="scientific">Eleusine coracana subsp. coracana</name>
    <dbReference type="NCBI Taxonomy" id="191504"/>
    <lineage>
        <taxon>Eukaryota</taxon>
        <taxon>Viridiplantae</taxon>
        <taxon>Streptophyta</taxon>
        <taxon>Embryophyta</taxon>
        <taxon>Tracheophyta</taxon>
        <taxon>Spermatophyta</taxon>
        <taxon>Magnoliopsida</taxon>
        <taxon>Liliopsida</taxon>
        <taxon>Poales</taxon>
        <taxon>Poaceae</taxon>
        <taxon>PACMAD clade</taxon>
        <taxon>Chloridoideae</taxon>
        <taxon>Cynodonteae</taxon>
        <taxon>Eleusininae</taxon>
        <taxon>Eleusine</taxon>
    </lineage>
</organism>
<keyword evidence="4 5" id="KW-0067">ATP-binding</keyword>
<sequence length="206" mass="22852">MVCFPVFWRRKNSRSQIVQHEHDIPIAGNIKIYSFRELRKATRNFCQGNKLGQGSFGCVYLGKLKKGEKVAIKVLSSESRQGTKEFLNELSVISKVWGLYESGNLESIIDGTLQHHFDAEEAHRLLKIGLLCTQDTTKSRPSMSTVAKMLKCECAVSDKIMRPGLITDVMDLKVRALEPAQLSPSMSPTVNDSHVSTLALAGSTVV</sequence>
<keyword evidence="8" id="KW-1185">Reference proteome</keyword>
<reference evidence="7" key="1">
    <citation type="journal article" date="2018" name="DNA Res.">
        <title>Multiple hybrid de novo genome assembly of finger millet, an orphan allotetraploid crop.</title>
        <authorList>
            <person name="Hatakeyama M."/>
            <person name="Aluri S."/>
            <person name="Balachadran M.T."/>
            <person name="Sivarajan S.R."/>
            <person name="Patrignani A."/>
            <person name="Gruter S."/>
            <person name="Poveda L."/>
            <person name="Shimizu-Inatsugi R."/>
            <person name="Baeten J."/>
            <person name="Francoijs K.J."/>
            <person name="Nataraja K.N."/>
            <person name="Reddy Y.A.N."/>
            <person name="Phadnis S."/>
            <person name="Ravikumar R.L."/>
            <person name="Schlapbach R."/>
            <person name="Sreeman S.M."/>
            <person name="Shimizu K.K."/>
        </authorList>
    </citation>
    <scope>NUCLEOTIDE SEQUENCE</scope>
</reference>
<reference evidence="7" key="2">
    <citation type="submission" date="2021-12" db="EMBL/GenBank/DDBJ databases">
        <title>Resequencing data analysis of finger millet.</title>
        <authorList>
            <person name="Hatakeyama M."/>
            <person name="Aluri S."/>
            <person name="Balachadran M.T."/>
            <person name="Sivarajan S.R."/>
            <person name="Poveda L."/>
            <person name="Shimizu-Inatsugi R."/>
            <person name="Schlapbach R."/>
            <person name="Sreeman S.M."/>
            <person name="Shimizu K.K."/>
        </authorList>
    </citation>
    <scope>NUCLEOTIDE SEQUENCE</scope>
</reference>
<evidence type="ECO:0000313" key="7">
    <source>
        <dbReference type="EMBL" id="GJM95168.1"/>
    </source>
</evidence>
<evidence type="ECO:0000256" key="1">
    <source>
        <dbReference type="ARBA" id="ARBA00022679"/>
    </source>
</evidence>
<evidence type="ECO:0000256" key="3">
    <source>
        <dbReference type="ARBA" id="ARBA00022777"/>
    </source>
</evidence>
<evidence type="ECO:0000313" key="8">
    <source>
        <dbReference type="Proteomes" id="UP001054889"/>
    </source>
</evidence>
<keyword evidence="3" id="KW-0418">Kinase</keyword>
<name>A0AAV5CAF7_ELECO</name>
<dbReference type="InterPro" id="IPR052059">
    <property type="entry name" value="CR_Ser/Thr_kinase"/>
</dbReference>
<dbReference type="InterPro" id="IPR011009">
    <property type="entry name" value="Kinase-like_dom_sf"/>
</dbReference>
<dbReference type="InterPro" id="IPR000719">
    <property type="entry name" value="Prot_kinase_dom"/>
</dbReference>
<comment type="caution">
    <text evidence="7">The sequence shown here is derived from an EMBL/GenBank/DDBJ whole genome shotgun (WGS) entry which is preliminary data.</text>
</comment>
<dbReference type="GO" id="GO:0005524">
    <property type="term" value="F:ATP binding"/>
    <property type="evidence" value="ECO:0007669"/>
    <property type="project" value="UniProtKB-UniRule"/>
</dbReference>
<dbReference type="GO" id="GO:0004672">
    <property type="term" value="F:protein kinase activity"/>
    <property type="evidence" value="ECO:0007669"/>
    <property type="project" value="InterPro"/>
</dbReference>
<dbReference type="Pfam" id="PF07714">
    <property type="entry name" value="PK_Tyr_Ser-Thr"/>
    <property type="match status" value="1"/>
</dbReference>
<evidence type="ECO:0000256" key="4">
    <source>
        <dbReference type="ARBA" id="ARBA00022840"/>
    </source>
</evidence>
<protein>
    <recommendedName>
        <fullName evidence="6">Protein kinase domain-containing protein</fullName>
    </recommendedName>
</protein>
<dbReference type="PROSITE" id="PS00107">
    <property type="entry name" value="PROTEIN_KINASE_ATP"/>
    <property type="match status" value="1"/>
</dbReference>
<dbReference type="Proteomes" id="UP001054889">
    <property type="component" value="Unassembled WGS sequence"/>
</dbReference>
<proteinExistence type="predicted"/>
<dbReference type="Gene3D" id="3.30.200.20">
    <property type="entry name" value="Phosphorylase Kinase, domain 1"/>
    <property type="match status" value="1"/>
</dbReference>
<dbReference type="InterPro" id="IPR001245">
    <property type="entry name" value="Ser-Thr/Tyr_kinase_cat_dom"/>
</dbReference>
<evidence type="ECO:0000256" key="5">
    <source>
        <dbReference type="PROSITE-ProRule" id="PRU10141"/>
    </source>
</evidence>
<accession>A0AAV5CAF7</accession>
<dbReference type="InterPro" id="IPR017441">
    <property type="entry name" value="Protein_kinase_ATP_BS"/>
</dbReference>
<dbReference type="AlphaFoldDB" id="A0AAV5CAF7"/>
<evidence type="ECO:0000259" key="6">
    <source>
        <dbReference type="PROSITE" id="PS50011"/>
    </source>
</evidence>
<keyword evidence="1" id="KW-0808">Transferase</keyword>
<feature type="domain" description="Protein kinase" evidence="6">
    <location>
        <begin position="45"/>
        <end position="206"/>
    </location>
</feature>
<evidence type="ECO:0000256" key="2">
    <source>
        <dbReference type="ARBA" id="ARBA00022741"/>
    </source>
</evidence>
<dbReference type="EMBL" id="BQKI01000005">
    <property type="protein sequence ID" value="GJM95168.1"/>
    <property type="molecule type" value="Genomic_DNA"/>
</dbReference>
<dbReference type="SUPFAM" id="SSF56112">
    <property type="entry name" value="Protein kinase-like (PK-like)"/>
    <property type="match status" value="1"/>
</dbReference>
<feature type="binding site" evidence="5">
    <location>
        <position position="73"/>
    </location>
    <ligand>
        <name>ATP</name>
        <dbReference type="ChEBI" id="CHEBI:30616"/>
    </ligand>
</feature>